<dbReference type="SMART" id="SM00174">
    <property type="entry name" value="RHO"/>
    <property type="match status" value="1"/>
</dbReference>
<proteinExistence type="inferred from homology"/>
<name>A0A7S2WLC9_9STRA</name>
<dbReference type="EMBL" id="HBHJ01018933">
    <property type="protein sequence ID" value="CAD9693507.1"/>
    <property type="molecule type" value="Transcribed_RNA"/>
</dbReference>
<keyword evidence="3" id="KW-0342">GTP-binding</keyword>
<dbReference type="SUPFAM" id="SSF52540">
    <property type="entry name" value="P-loop containing nucleoside triphosphate hydrolases"/>
    <property type="match status" value="1"/>
</dbReference>
<feature type="region of interest" description="Disordered" evidence="5">
    <location>
        <begin position="119"/>
        <end position="138"/>
    </location>
</feature>
<dbReference type="PRINTS" id="PR00449">
    <property type="entry name" value="RASTRNSFRMNG"/>
</dbReference>
<dbReference type="PROSITE" id="PS51420">
    <property type="entry name" value="RHO"/>
    <property type="match status" value="1"/>
</dbReference>
<dbReference type="PANTHER" id="PTHR47980">
    <property type="entry name" value="LD44762P"/>
    <property type="match status" value="1"/>
</dbReference>
<dbReference type="GO" id="GO:0003924">
    <property type="term" value="F:GTPase activity"/>
    <property type="evidence" value="ECO:0007669"/>
    <property type="project" value="InterPro"/>
</dbReference>
<dbReference type="InterPro" id="IPR027417">
    <property type="entry name" value="P-loop_NTPase"/>
</dbReference>
<dbReference type="PROSITE" id="PS51419">
    <property type="entry name" value="RAB"/>
    <property type="match status" value="1"/>
</dbReference>
<dbReference type="SMART" id="SM00173">
    <property type="entry name" value="RAS"/>
    <property type="match status" value="1"/>
</dbReference>
<dbReference type="Gene3D" id="3.40.50.300">
    <property type="entry name" value="P-loop containing nucleotide triphosphate hydrolases"/>
    <property type="match status" value="1"/>
</dbReference>
<dbReference type="InterPro" id="IPR005225">
    <property type="entry name" value="Small_GTP-bd"/>
</dbReference>
<evidence type="ECO:0000256" key="5">
    <source>
        <dbReference type="SAM" id="MobiDB-lite"/>
    </source>
</evidence>
<keyword evidence="2" id="KW-0547">Nucleotide-binding</keyword>
<dbReference type="CDD" id="cd00154">
    <property type="entry name" value="Rab"/>
    <property type="match status" value="1"/>
</dbReference>
<dbReference type="InterPro" id="IPR050305">
    <property type="entry name" value="Small_GTPase_Rab"/>
</dbReference>
<accession>A0A7S2WLC9</accession>
<gene>
    <name evidence="6" type="ORF">RMAR1173_LOCUS12507</name>
</gene>
<dbReference type="FunFam" id="3.40.50.300:FF:001447">
    <property type="entry name" value="Ras-related protein Rab-1B"/>
    <property type="match status" value="1"/>
</dbReference>
<evidence type="ECO:0000256" key="2">
    <source>
        <dbReference type="ARBA" id="ARBA00022741"/>
    </source>
</evidence>
<protein>
    <submittedName>
        <fullName evidence="6">Uncharacterized protein</fullName>
    </submittedName>
</protein>
<reference evidence="6" key="1">
    <citation type="submission" date="2021-01" db="EMBL/GenBank/DDBJ databases">
        <authorList>
            <person name="Corre E."/>
            <person name="Pelletier E."/>
            <person name="Niang G."/>
            <person name="Scheremetjew M."/>
            <person name="Finn R."/>
            <person name="Kale V."/>
            <person name="Holt S."/>
            <person name="Cochrane G."/>
            <person name="Meng A."/>
            <person name="Brown T."/>
            <person name="Cohen L."/>
        </authorList>
    </citation>
    <scope>NUCLEOTIDE SEQUENCE</scope>
    <source>
        <strain evidence="6">CCMP1243</strain>
    </source>
</reference>
<keyword evidence="4" id="KW-0449">Lipoprotein</keyword>
<dbReference type="InterPro" id="IPR001806">
    <property type="entry name" value="Small_GTPase"/>
</dbReference>
<dbReference type="Pfam" id="PF00071">
    <property type="entry name" value="Ras"/>
    <property type="match status" value="2"/>
</dbReference>
<dbReference type="NCBIfam" id="TIGR00231">
    <property type="entry name" value="small_GTP"/>
    <property type="match status" value="1"/>
</dbReference>
<comment type="similarity">
    <text evidence="1">Belongs to the small GTPase superfamily. Rab family.</text>
</comment>
<evidence type="ECO:0000256" key="4">
    <source>
        <dbReference type="ARBA" id="ARBA00023288"/>
    </source>
</evidence>
<feature type="compositionally biased region" description="Low complexity" evidence="5">
    <location>
        <begin position="126"/>
        <end position="138"/>
    </location>
</feature>
<evidence type="ECO:0000256" key="1">
    <source>
        <dbReference type="ARBA" id="ARBA00006270"/>
    </source>
</evidence>
<dbReference type="PROSITE" id="PS51421">
    <property type="entry name" value="RAS"/>
    <property type="match status" value="1"/>
</dbReference>
<evidence type="ECO:0000256" key="3">
    <source>
        <dbReference type="ARBA" id="ARBA00023134"/>
    </source>
</evidence>
<dbReference type="SMART" id="SM00175">
    <property type="entry name" value="RAB"/>
    <property type="match status" value="1"/>
</dbReference>
<sequence length="249" mass="26816">MAFSGARRRQSHESTIKLIVLGESTVGKTCLIRRFCFSSWSPTFVTTIGIDVQKKAVVIDDEQFVLQIWDTAGQERFRSITLNYIRGAQGVLLTYDLTNRSSFEAVGLWAAHLKEASPSSFPGRTAKAAGAGGATEPSAQACPAAAATAKEEPISVILVGNKCDCDTGGEQPRAVSTEEGRALAEELGAAFIETSAREDTRVEEAFTTLAELVKRNNLDHRTRPRQKSRIYLGLDAGSKSVVDGCCPTS</sequence>
<dbReference type="AlphaFoldDB" id="A0A7S2WLC9"/>
<dbReference type="GO" id="GO:0005525">
    <property type="term" value="F:GTP binding"/>
    <property type="evidence" value="ECO:0007669"/>
    <property type="project" value="UniProtKB-KW"/>
</dbReference>
<evidence type="ECO:0000313" key="6">
    <source>
        <dbReference type="EMBL" id="CAD9693507.1"/>
    </source>
</evidence>
<organism evidence="6">
    <name type="scientific">Rhizochromulina marina</name>
    <dbReference type="NCBI Taxonomy" id="1034831"/>
    <lineage>
        <taxon>Eukaryota</taxon>
        <taxon>Sar</taxon>
        <taxon>Stramenopiles</taxon>
        <taxon>Ochrophyta</taxon>
        <taxon>Dictyochophyceae</taxon>
        <taxon>Rhizochromulinales</taxon>
        <taxon>Rhizochromulina</taxon>
    </lineage>
</organism>